<dbReference type="Pfam" id="PF01171">
    <property type="entry name" value="ATP_bind_3"/>
    <property type="match status" value="1"/>
</dbReference>
<dbReference type="PIRSF" id="PIRSF004976">
    <property type="entry name" value="ATPase_YdaO"/>
    <property type="match status" value="1"/>
</dbReference>
<dbReference type="RefSeq" id="WP_249320086.1">
    <property type="nucleotide sequence ID" value="NZ_JACRSN010000018.1"/>
</dbReference>
<dbReference type="PANTHER" id="PTHR43686">
    <property type="entry name" value="SULFURTRANSFERASE-RELATED"/>
    <property type="match status" value="1"/>
</dbReference>
<keyword evidence="2" id="KW-0547">Nucleotide-binding</keyword>
<evidence type="ECO:0000256" key="1">
    <source>
        <dbReference type="ARBA" id="ARBA00022679"/>
    </source>
</evidence>
<accession>A0A926D8T0</accession>
<dbReference type="InterPro" id="IPR035107">
    <property type="entry name" value="tRNA_thiolation_TtcA_Ctu1"/>
</dbReference>
<evidence type="ECO:0000256" key="2">
    <source>
        <dbReference type="PIRSR" id="PIRSR004976-51"/>
    </source>
</evidence>
<feature type="binding site" evidence="2">
    <location>
        <position position="131"/>
    </location>
    <ligand>
        <name>ATP</name>
        <dbReference type="ChEBI" id="CHEBI:30616"/>
    </ligand>
</feature>
<feature type="binding site" evidence="2">
    <location>
        <position position="33"/>
    </location>
    <ligand>
        <name>ATP</name>
        <dbReference type="ChEBI" id="CHEBI:30616"/>
    </ligand>
</feature>
<evidence type="ECO:0000259" key="3">
    <source>
        <dbReference type="Pfam" id="PF01171"/>
    </source>
</evidence>
<feature type="binding site" evidence="2">
    <location>
        <position position="59"/>
    </location>
    <ligand>
        <name>ATP</name>
        <dbReference type="ChEBI" id="CHEBI:30616"/>
    </ligand>
</feature>
<sequence>MQKLEGLMRAALDKYEMLSPNDRIAVGVSGGKDSLVLLCALAHLREYHPIPFTVTAITIDPCFEGIQTDYTGIEALCASLKVPFLVRRSRLGTIVFEERKEPNPCSLCARMRRGILHNMAKEAGCNKLALGHHFDDAVQTFMMNLFYGGKIGCFAPKTYLSRKDLTMIRPMLFCPEQDIARAAKRLSLPVAKSRCPVDGNTCRAQTAALLADLEKQFPDLRAKIMGAMQRAGIDGWGIPPVLPRS</sequence>
<dbReference type="AlphaFoldDB" id="A0A926D8T0"/>
<comment type="caution">
    <text evidence="4">The sequence shown here is derived from an EMBL/GenBank/DDBJ whole genome shotgun (WGS) entry which is preliminary data.</text>
</comment>
<proteinExistence type="predicted"/>
<dbReference type="PANTHER" id="PTHR43686:SF1">
    <property type="entry name" value="AMINOTRAN_5 DOMAIN-CONTAINING PROTEIN"/>
    <property type="match status" value="1"/>
</dbReference>
<dbReference type="InterPro" id="IPR011063">
    <property type="entry name" value="TilS/TtcA_N"/>
</dbReference>
<reference evidence="4" key="1">
    <citation type="submission" date="2020-08" db="EMBL/GenBank/DDBJ databases">
        <title>Genome public.</title>
        <authorList>
            <person name="Liu C."/>
            <person name="Sun Q."/>
        </authorList>
    </citation>
    <scope>NUCLEOTIDE SEQUENCE</scope>
    <source>
        <strain evidence="4">NSJ-40</strain>
    </source>
</reference>
<dbReference type="Proteomes" id="UP000651482">
    <property type="component" value="Unassembled WGS sequence"/>
</dbReference>
<dbReference type="CDD" id="cd24138">
    <property type="entry name" value="TtcA-like"/>
    <property type="match status" value="1"/>
</dbReference>
<name>A0A926D8T0_9FIRM</name>
<evidence type="ECO:0000313" key="4">
    <source>
        <dbReference type="EMBL" id="MBC8534505.1"/>
    </source>
</evidence>
<dbReference type="InterPro" id="IPR014729">
    <property type="entry name" value="Rossmann-like_a/b/a_fold"/>
</dbReference>
<keyword evidence="2" id="KW-0067">ATP-binding</keyword>
<keyword evidence="5" id="KW-1185">Reference proteome</keyword>
<evidence type="ECO:0000313" key="5">
    <source>
        <dbReference type="Proteomes" id="UP000651482"/>
    </source>
</evidence>
<dbReference type="GO" id="GO:0005524">
    <property type="term" value="F:ATP binding"/>
    <property type="evidence" value="ECO:0007669"/>
    <property type="project" value="UniProtKB-KW"/>
</dbReference>
<protein>
    <submittedName>
        <fullName evidence="4">tRNA 2-thiocytidine biosynthesis protein TtcA</fullName>
    </submittedName>
</protein>
<gene>
    <name evidence="4" type="ORF">IAG03_11005</name>
</gene>
<feature type="binding site" evidence="2">
    <location>
        <position position="136"/>
    </location>
    <ligand>
        <name>ATP</name>
        <dbReference type="ChEBI" id="CHEBI:30616"/>
    </ligand>
</feature>
<dbReference type="GO" id="GO:0016740">
    <property type="term" value="F:transferase activity"/>
    <property type="evidence" value="ECO:0007669"/>
    <property type="project" value="UniProtKB-KW"/>
</dbReference>
<dbReference type="SUPFAM" id="SSF52402">
    <property type="entry name" value="Adenine nucleotide alpha hydrolases-like"/>
    <property type="match status" value="1"/>
</dbReference>
<organism evidence="4 5">
    <name type="scientific">Yeguia hominis</name>
    <dbReference type="NCBI Taxonomy" id="2763662"/>
    <lineage>
        <taxon>Bacteria</taxon>
        <taxon>Bacillati</taxon>
        <taxon>Bacillota</taxon>
        <taxon>Clostridia</taxon>
        <taxon>Eubacteriales</taxon>
        <taxon>Yeguiaceae</taxon>
        <taxon>Yeguia</taxon>
    </lineage>
</organism>
<feature type="binding site" evidence="2">
    <location>
        <begin position="27"/>
        <end position="29"/>
    </location>
    <ligand>
        <name>ATP</name>
        <dbReference type="ChEBI" id="CHEBI:30616"/>
    </ligand>
</feature>
<keyword evidence="1" id="KW-0808">Transferase</keyword>
<dbReference type="EMBL" id="JACRSN010000018">
    <property type="protein sequence ID" value="MBC8534505.1"/>
    <property type="molecule type" value="Genomic_DNA"/>
</dbReference>
<feature type="domain" description="tRNA(Ile)-lysidine/2-thiocytidine synthase N-terminal" evidence="3">
    <location>
        <begin position="24"/>
        <end position="188"/>
    </location>
</feature>
<dbReference type="Gene3D" id="3.40.50.620">
    <property type="entry name" value="HUPs"/>
    <property type="match status" value="1"/>
</dbReference>
<dbReference type="GO" id="GO:0008033">
    <property type="term" value="P:tRNA processing"/>
    <property type="evidence" value="ECO:0007669"/>
    <property type="project" value="InterPro"/>
</dbReference>